<dbReference type="Pfam" id="PF00501">
    <property type="entry name" value="AMP-binding"/>
    <property type="match status" value="1"/>
</dbReference>
<dbReference type="GO" id="GO:0003987">
    <property type="term" value="F:acetate-CoA ligase activity"/>
    <property type="evidence" value="ECO:0007669"/>
    <property type="project" value="UniProtKB-EC"/>
</dbReference>
<keyword evidence="3 6" id="KW-0547">Nucleotide-binding</keyword>
<dbReference type="InterPro" id="IPR042099">
    <property type="entry name" value="ANL_N_sf"/>
</dbReference>
<evidence type="ECO:0000259" key="8">
    <source>
        <dbReference type="Pfam" id="PF13193"/>
    </source>
</evidence>
<sequence>MTSETPGHETQETLSNLLTENRRFAPPADLAASSNVTAADYDEAAEDRLGFWERAAERLTWAERWTNTLEWNPPFAKWFVGGKLNVAYNCVDRHVEAGRGDKVAYYWEGEPEGDSRTITYADLQREVCKAANALEELGVRKGDRVAIYMPMIPELPISLLACARIGAIHSVVFGGFSASALTSRIHDADAKVVITADGGFRRGAPSALKPTVDEAVRECPEIEHVVVVRRTGQEVATTDKDVWWHDLVERQSDQHTAVPHDAEDPLYILYTSGTTGKPKGILHTSGGYLTQASWTHHAVFDLKPETDVYWCTADIGWVTGHSYIVYGPLANGATSVLYEGTPDTPHRGRYWEVVQKYGVTILYTAPTAIRTFMKWGDDIPAKFDMSSLRVLGSVGEPINPEAYVWYRTHIGGDRCPVVDTWWQTETGAIMVSPLPGVTSAKPGAAMRPLPGIVADVVDDQGNSVPNGGGGFLVVREPWPSMLRTVWGDDQRYIDTYWSRFDGMYFAGDGAKRDDDGDIWLLGRVDDVMLVSGHNISTTEVESALVSHPKVAEAAVVGATDPVTGQAIVSFVILRGSAEESDDIAAELRIHVAKTLGPIAKPRQILIVPELPKTRSGKIMRRLLRDVAENRSLGDVTTLTDSSVMNLISEQLPSAKSED</sequence>
<dbReference type="Gene3D" id="3.30.300.30">
    <property type="match status" value="1"/>
</dbReference>
<comment type="similarity">
    <text evidence="1 6">Belongs to the ATP-dependent AMP-binding enzyme family.</text>
</comment>
<dbReference type="EC" id="6.2.1.1" evidence="6"/>
<dbReference type="HAMAP" id="MF_01123">
    <property type="entry name" value="Ac_CoA_synth"/>
    <property type="match status" value="1"/>
</dbReference>
<proteinExistence type="inferred from homology"/>
<keyword evidence="4 6" id="KW-0067">ATP-binding</keyword>
<dbReference type="CDD" id="cd05966">
    <property type="entry name" value="ACS"/>
    <property type="match status" value="1"/>
</dbReference>
<comment type="cofactor">
    <cofactor evidence="6">
        <name>Mg(2+)</name>
        <dbReference type="ChEBI" id="CHEBI:18420"/>
    </cofactor>
</comment>
<dbReference type="Gene3D" id="3.40.50.12780">
    <property type="entry name" value="N-terminal domain of ligase-like"/>
    <property type="match status" value="1"/>
</dbReference>
<feature type="domain" description="AMP-dependent synthetase/ligase" evidence="7">
    <location>
        <begin position="97"/>
        <end position="478"/>
    </location>
</feature>
<evidence type="ECO:0000259" key="9">
    <source>
        <dbReference type="Pfam" id="PF16177"/>
    </source>
</evidence>
<evidence type="ECO:0000256" key="2">
    <source>
        <dbReference type="ARBA" id="ARBA00022598"/>
    </source>
</evidence>
<evidence type="ECO:0000313" key="10">
    <source>
        <dbReference type="EMBL" id="MFF3667427.1"/>
    </source>
</evidence>
<dbReference type="InterPro" id="IPR032387">
    <property type="entry name" value="ACAS_N"/>
</dbReference>
<dbReference type="InterPro" id="IPR045851">
    <property type="entry name" value="AMP-bd_C_sf"/>
</dbReference>
<feature type="binding site" evidence="6">
    <location>
        <position position="531"/>
    </location>
    <ligand>
        <name>CoA</name>
        <dbReference type="ChEBI" id="CHEBI:57287"/>
    </ligand>
</feature>
<dbReference type="Pfam" id="PF16177">
    <property type="entry name" value="ACAS_N"/>
    <property type="match status" value="1"/>
</dbReference>
<evidence type="ECO:0000259" key="7">
    <source>
        <dbReference type="Pfam" id="PF00501"/>
    </source>
</evidence>
<dbReference type="InterPro" id="IPR020845">
    <property type="entry name" value="AMP-binding_CS"/>
</dbReference>
<dbReference type="NCBIfam" id="TIGR02188">
    <property type="entry name" value="Ac_CoA_lig_AcsA"/>
    <property type="match status" value="1"/>
</dbReference>
<dbReference type="RefSeq" id="WP_387412372.1">
    <property type="nucleotide sequence ID" value="NZ_JBIASD010000010.1"/>
</dbReference>
<feature type="binding site" evidence="6">
    <location>
        <position position="550"/>
    </location>
    <ligand>
        <name>Mg(2+)</name>
        <dbReference type="ChEBI" id="CHEBI:18420"/>
    </ligand>
</feature>
<keyword evidence="2 6" id="KW-0436">Ligase</keyword>
<feature type="modified residue" description="N6-acetyllysine" evidence="6">
    <location>
        <position position="617"/>
    </location>
</feature>
<gene>
    <name evidence="10" type="primary">acs</name>
    <name evidence="6" type="synonym">acsA</name>
    <name evidence="10" type="ORF">ACFYXI_17660</name>
</gene>
<evidence type="ECO:0000313" key="11">
    <source>
        <dbReference type="Proteomes" id="UP001602013"/>
    </source>
</evidence>
<evidence type="ECO:0000256" key="4">
    <source>
        <dbReference type="ARBA" id="ARBA00022840"/>
    </source>
</evidence>
<feature type="binding site" evidence="6">
    <location>
        <position position="545"/>
    </location>
    <ligand>
        <name>Mg(2+)</name>
        <dbReference type="ChEBI" id="CHEBI:18420"/>
    </ligand>
</feature>
<keyword evidence="6" id="KW-0479">Metal-binding</keyword>
<accession>A0ABW6STD6</accession>
<feature type="domain" description="AMP-binding enzyme C-terminal" evidence="8">
    <location>
        <begin position="539"/>
        <end position="617"/>
    </location>
</feature>
<dbReference type="SUPFAM" id="SSF56801">
    <property type="entry name" value="Acetyl-CoA synthetase-like"/>
    <property type="match status" value="1"/>
</dbReference>
<dbReference type="InterPro" id="IPR011904">
    <property type="entry name" value="Ac_CoA_lig"/>
</dbReference>
<feature type="binding site" evidence="6">
    <location>
        <position position="547"/>
    </location>
    <ligand>
        <name>Mg(2+)</name>
        <dbReference type="ChEBI" id="CHEBI:18420"/>
    </ligand>
</feature>
<reference evidence="10 11" key="1">
    <citation type="submission" date="2024-10" db="EMBL/GenBank/DDBJ databases">
        <title>The Natural Products Discovery Center: Release of the First 8490 Sequenced Strains for Exploring Actinobacteria Biosynthetic Diversity.</title>
        <authorList>
            <person name="Kalkreuter E."/>
            <person name="Kautsar S.A."/>
            <person name="Yang D."/>
            <person name="Bader C.D."/>
            <person name="Teijaro C.N."/>
            <person name="Fluegel L."/>
            <person name="Davis C.M."/>
            <person name="Simpson J.R."/>
            <person name="Lauterbach L."/>
            <person name="Steele A.D."/>
            <person name="Gui C."/>
            <person name="Meng S."/>
            <person name="Li G."/>
            <person name="Viehrig K."/>
            <person name="Ye F."/>
            <person name="Su P."/>
            <person name="Kiefer A.F."/>
            <person name="Nichols A."/>
            <person name="Cepeda A.J."/>
            <person name="Yan W."/>
            <person name="Fan B."/>
            <person name="Jiang Y."/>
            <person name="Adhikari A."/>
            <person name="Zheng C.-J."/>
            <person name="Schuster L."/>
            <person name="Cowan T.M."/>
            <person name="Smanski M.J."/>
            <person name="Chevrette M.G."/>
            <person name="De Carvalho L.P.S."/>
            <person name="Shen B."/>
        </authorList>
    </citation>
    <scope>NUCLEOTIDE SEQUENCE [LARGE SCALE GENOMIC DNA]</scope>
    <source>
        <strain evidence="10 11">NPDC002173</strain>
    </source>
</reference>
<keyword evidence="6" id="KW-0460">Magnesium</keyword>
<name>A0ABW6STD6_9ACTN</name>
<feature type="domain" description="Acetyl-coenzyme A synthetase N-terminal" evidence="9">
    <location>
        <begin position="39"/>
        <end position="90"/>
    </location>
</feature>
<comment type="caution">
    <text evidence="6">Lacks conserved residue(s) required for the propagation of feature annotation.</text>
</comment>
<dbReference type="InterPro" id="IPR025110">
    <property type="entry name" value="AMP-bd_C"/>
</dbReference>
<protein>
    <recommendedName>
        <fullName evidence="6">Acetyl-coenzyme A synthetase</fullName>
        <shortName evidence="6">AcCoA synthetase</shortName>
        <shortName evidence="6">Acs</shortName>
        <ecNumber evidence="6">6.2.1.1</ecNumber>
    </recommendedName>
    <alternativeName>
        <fullName evidence="6">Acetate--CoA ligase</fullName>
    </alternativeName>
    <alternativeName>
        <fullName evidence="6">Acyl-activating enzyme</fullName>
    </alternativeName>
</protein>
<feature type="binding site" evidence="6">
    <location>
        <begin position="201"/>
        <end position="204"/>
    </location>
    <ligand>
        <name>CoA</name>
        <dbReference type="ChEBI" id="CHEBI:57287"/>
    </ligand>
</feature>
<comment type="function">
    <text evidence="6">Catalyzes the conversion of acetate into acetyl-CoA (AcCoA), an essential intermediate at the junction of anabolic and catabolic pathways. AcsA undergoes a two-step reaction. In the first half reaction, AcsA combines acetate with ATP to form acetyl-adenylate (AcAMP) intermediate. In the second half reaction, it can then transfer the acetyl group from AcAMP to the sulfhydryl group of CoA, forming the product AcCoA.</text>
</comment>
<evidence type="ECO:0000256" key="6">
    <source>
        <dbReference type="HAMAP-Rule" id="MF_01123"/>
    </source>
</evidence>
<evidence type="ECO:0000256" key="5">
    <source>
        <dbReference type="ARBA" id="ARBA00022990"/>
    </source>
</evidence>
<dbReference type="PANTHER" id="PTHR24095:SF14">
    <property type="entry name" value="ACETYL-COENZYME A SYNTHETASE 1"/>
    <property type="match status" value="1"/>
</dbReference>
<comment type="caution">
    <text evidence="10">The sequence shown here is derived from an EMBL/GenBank/DDBJ whole genome shotgun (WGS) entry which is preliminary data.</text>
</comment>
<evidence type="ECO:0000256" key="3">
    <source>
        <dbReference type="ARBA" id="ARBA00022741"/>
    </source>
</evidence>
<evidence type="ECO:0000256" key="1">
    <source>
        <dbReference type="ARBA" id="ARBA00006432"/>
    </source>
</evidence>
<dbReference type="PANTHER" id="PTHR24095">
    <property type="entry name" value="ACETYL-COENZYME A SYNTHETASE"/>
    <property type="match status" value="1"/>
</dbReference>
<feature type="binding site" evidence="6">
    <location>
        <position position="523"/>
    </location>
    <ligand>
        <name>ATP</name>
        <dbReference type="ChEBI" id="CHEBI:30616"/>
    </ligand>
</feature>
<comment type="catalytic activity">
    <reaction evidence="6">
        <text>acetate + ATP + CoA = acetyl-CoA + AMP + diphosphate</text>
        <dbReference type="Rhea" id="RHEA:23176"/>
        <dbReference type="ChEBI" id="CHEBI:30089"/>
        <dbReference type="ChEBI" id="CHEBI:30616"/>
        <dbReference type="ChEBI" id="CHEBI:33019"/>
        <dbReference type="ChEBI" id="CHEBI:57287"/>
        <dbReference type="ChEBI" id="CHEBI:57288"/>
        <dbReference type="ChEBI" id="CHEBI:456215"/>
        <dbReference type="EC" id="6.2.1.1"/>
    </reaction>
</comment>
<organism evidence="10 11">
    <name type="scientific">Microtetraspora malaysiensis</name>
    <dbReference type="NCBI Taxonomy" id="161358"/>
    <lineage>
        <taxon>Bacteria</taxon>
        <taxon>Bacillati</taxon>
        <taxon>Actinomycetota</taxon>
        <taxon>Actinomycetes</taxon>
        <taxon>Streptosporangiales</taxon>
        <taxon>Streptosporangiaceae</taxon>
        <taxon>Microtetraspora</taxon>
    </lineage>
</organism>
<dbReference type="InterPro" id="IPR000873">
    <property type="entry name" value="AMP-dep_synth/lig_dom"/>
</dbReference>
<keyword evidence="5 6" id="KW-0007">Acetylation</keyword>
<feature type="binding site" evidence="6">
    <location>
        <position position="319"/>
    </location>
    <ligand>
        <name>CoA</name>
        <dbReference type="ChEBI" id="CHEBI:57287"/>
    </ligand>
</feature>
<dbReference type="PROSITE" id="PS00455">
    <property type="entry name" value="AMP_BINDING"/>
    <property type="match status" value="1"/>
</dbReference>
<dbReference type="NCBIfam" id="NF001208">
    <property type="entry name" value="PRK00174.1"/>
    <property type="match status" value="1"/>
</dbReference>
<keyword evidence="11" id="KW-1185">Reference proteome</keyword>
<dbReference type="Pfam" id="PF13193">
    <property type="entry name" value="AMP-binding_C"/>
    <property type="match status" value="1"/>
</dbReference>
<dbReference type="EMBL" id="JBIASD010000010">
    <property type="protein sequence ID" value="MFF3667427.1"/>
    <property type="molecule type" value="Genomic_DNA"/>
</dbReference>
<feature type="binding site" evidence="6">
    <location>
        <position position="508"/>
    </location>
    <ligand>
        <name>ATP</name>
        <dbReference type="ChEBI" id="CHEBI:30616"/>
    </ligand>
</feature>
<dbReference type="Proteomes" id="UP001602013">
    <property type="component" value="Unassembled WGS sequence"/>
</dbReference>
<feature type="binding site" evidence="6">
    <location>
        <begin position="419"/>
        <end position="424"/>
    </location>
    <ligand>
        <name>ATP</name>
        <dbReference type="ChEBI" id="CHEBI:30616"/>
    </ligand>
</feature>
<feature type="binding site" evidence="6">
    <location>
        <begin position="395"/>
        <end position="397"/>
    </location>
    <ligand>
        <name>ATP</name>
        <dbReference type="ChEBI" id="CHEBI:30616"/>
    </ligand>
</feature>
<comment type="PTM">
    <text evidence="6">Acetylated. Deacetylation by the SIR2-homolog deacetylase activates the enzyme.</text>
</comment>